<evidence type="ECO:0000313" key="3">
    <source>
        <dbReference type="Proteomes" id="UP000288805"/>
    </source>
</evidence>
<organism evidence="2 3">
    <name type="scientific">Vitis vinifera</name>
    <name type="common">Grape</name>
    <dbReference type="NCBI Taxonomy" id="29760"/>
    <lineage>
        <taxon>Eukaryota</taxon>
        <taxon>Viridiplantae</taxon>
        <taxon>Streptophyta</taxon>
        <taxon>Embryophyta</taxon>
        <taxon>Tracheophyta</taxon>
        <taxon>Spermatophyta</taxon>
        <taxon>Magnoliopsida</taxon>
        <taxon>eudicotyledons</taxon>
        <taxon>Gunneridae</taxon>
        <taxon>Pentapetalae</taxon>
        <taxon>rosids</taxon>
        <taxon>Vitales</taxon>
        <taxon>Vitaceae</taxon>
        <taxon>Viteae</taxon>
        <taxon>Vitis</taxon>
    </lineage>
</organism>
<accession>A0A438IKG3</accession>
<dbReference type="InterPro" id="IPR013103">
    <property type="entry name" value="RVT_2"/>
</dbReference>
<comment type="caution">
    <text evidence="2">The sequence shown here is derived from an EMBL/GenBank/DDBJ whole genome shotgun (WGS) entry which is preliminary data.</text>
</comment>
<evidence type="ECO:0000259" key="1">
    <source>
        <dbReference type="Pfam" id="PF07727"/>
    </source>
</evidence>
<evidence type="ECO:0000313" key="2">
    <source>
        <dbReference type="EMBL" id="RVW97177.1"/>
    </source>
</evidence>
<dbReference type="AlphaFoldDB" id="A0A438IKG3"/>
<dbReference type="EMBL" id="QGNW01000103">
    <property type="protein sequence ID" value="RVW97177.1"/>
    <property type="molecule type" value="Genomic_DNA"/>
</dbReference>
<sequence>MGYNIEMVIDENTEVGDRGRTDVSRPMVSEEQFGKGKRVKQPSVRLKDYVTHTIRVSSLTSSSFQSKSSGTPYPLAHYVNCDKFSTQHRFFLAAVTTGCEPSTYAEAIKDEYWREAMRKEIQALEDNETWTVENLPPGKKAIGSKWVYKIKYNSDGSIERCKALLVILGNKQVEGIDYNETFAPTAKMITV</sequence>
<reference evidence="2 3" key="1">
    <citation type="journal article" date="2018" name="PLoS Genet.">
        <title>Population sequencing reveals clonal diversity and ancestral inbreeding in the grapevine cultivar Chardonnay.</title>
        <authorList>
            <person name="Roach M.J."/>
            <person name="Johnson D.L."/>
            <person name="Bohlmann J."/>
            <person name="van Vuuren H.J."/>
            <person name="Jones S.J."/>
            <person name="Pretorius I.S."/>
            <person name="Schmidt S.A."/>
            <person name="Borneman A.R."/>
        </authorList>
    </citation>
    <scope>NUCLEOTIDE SEQUENCE [LARGE SCALE GENOMIC DNA]</scope>
    <source>
        <strain evidence="3">cv. Chardonnay</strain>
        <tissue evidence="2">Leaf</tissue>
    </source>
</reference>
<protein>
    <submittedName>
        <fullName evidence="2">Retrovirus-related Pol polyprotein from transposon RE1</fullName>
    </submittedName>
</protein>
<name>A0A438IKG3_VITVI</name>
<dbReference type="Proteomes" id="UP000288805">
    <property type="component" value="Unassembled WGS sequence"/>
</dbReference>
<proteinExistence type="predicted"/>
<dbReference type="Pfam" id="PF07727">
    <property type="entry name" value="RVT_2"/>
    <property type="match status" value="1"/>
</dbReference>
<gene>
    <name evidence="2" type="primary">RE1_3161</name>
    <name evidence="2" type="ORF">CK203_029966</name>
</gene>
<feature type="domain" description="Reverse transcriptase Ty1/copia-type" evidence="1">
    <location>
        <begin position="127"/>
        <end position="188"/>
    </location>
</feature>